<protein>
    <submittedName>
        <fullName evidence="6">Methyltransferase domain-containing protein</fullName>
    </submittedName>
</protein>
<dbReference type="RefSeq" id="WP_177061935.1">
    <property type="nucleotide sequence ID" value="NZ_JACARY010000078.1"/>
</dbReference>
<name>A0ABX2R329_9PSED</name>
<dbReference type="EMBL" id="JACARY010000078">
    <property type="protein sequence ID" value="NWD98472.1"/>
    <property type="molecule type" value="Genomic_DNA"/>
</dbReference>
<evidence type="ECO:0000256" key="2">
    <source>
        <dbReference type="ARBA" id="ARBA00022679"/>
    </source>
</evidence>
<evidence type="ECO:0000259" key="5">
    <source>
        <dbReference type="Pfam" id="PF08241"/>
    </source>
</evidence>
<dbReference type="InterPro" id="IPR011009">
    <property type="entry name" value="Kinase-like_dom_sf"/>
</dbReference>
<keyword evidence="4" id="KW-0175">Coiled coil</keyword>
<keyword evidence="3" id="KW-0949">S-adenosyl-L-methionine</keyword>
<dbReference type="SUPFAM" id="SSF56112">
    <property type="entry name" value="Protein kinase-like (PK-like)"/>
    <property type="match status" value="1"/>
</dbReference>
<accession>A0ABX2R329</accession>
<dbReference type="GO" id="GO:0032259">
    <property type="term" value="P:methylation"/>
    <property type="evidence" value="ECO:0007669"/>
    <property type="project" value="UniProtKB-KW"/>
</dbReference>
<dbReference type="PANTHER" id="PTHR43464:SF19">
    <property type="entry name" value="UBIQUINONE BIOSYNTHESIS O-METHYLTRANSFERASE, MITOCHONDRIAL"/>
    <property type="match status" value="1"/>
</dbReference>
<dbReference type="InterPro" id="IPR013216">
    <property type="entry name" value="Methyltransf_11"/>
</dbReference>
<evidence type="ECO:0000256" key="4">
    <source>
        <dbReference type="SAM" id="Coils"/>
    </source>
</evidence>
<feature type="coiled-coil region" evidence="4">
    <location>
        <begin position="655"/>
        <end position="703"/>
    </location>
</feature>
<keyword evidence="1 6" id="KW-0489">Methyltransferase</keyword>
<dbReference type="Gene3D" id="3.40.50.150">
    <property type="entry name" value="Vaccinia Virus protein VP39"/>
    <property type="match status" value="1"/>
</dbReference>
<dbReference type="Gene3D" id="3.30.200.20">
    <property type="entry name" value="Phosphorylase Kinase, domain 1"/>
    <property type="match status" value="1"/>
</dbReference>
<dbReference type="GO" id="GO:0008168">
    <property type="term" value="F:methyltransferase activity"/>
    <property type="evidence" value="ECO:0007669"/>
    <property type="project" value="UniProtKB-KW"/>
</dbReference>
<comment type="caution">
    <text evidence="6">The sequence shown here is derived from an EMBL/GenBank/DDBJ whole genome shotgun (WGS) entry which is preliminary data.</text>
</comment>
<feature type="coiled-coil region" evidence="4">
    <location>
        <begin position="522"/>
        <end position="556"/>
    </location>
</feature>
<evidence type="ECO:0000313" key="7">
    <source>
        <dbReference type="Proteomes" id="UP000572863"/>
    </source>
</evidence>
<keyword evidence="7" id="KW-1185">Reference proteome</keyword>
<sequence length="846" mass="96102">MIEQLVAELPEVYQPIFGRSDLSDHVSRPCADRLDVIARIYDALQAHLGRPLRVLDLGCAQGYFSLSLASRGAAVRGIDFLDKNVAVCTALSQEHPQMDATFEVGRVEDVIDRLEPGQYDLVLGLSVFHHVIHERGIDEVKRLFQRAAEMSGALILEIALREGDLYWAASQPEEPRELLESVHFVREMARCQTHLTSVQRPLYFASNCYWTVDGKAGAFDAWRSDSHALAKNTHEGTRRYFFGAQEVIKLYRFVDGRADHNRIEFHREKLFLTGAPPNYPVAELIALSEGESEGWVVMQRFHGDLLLDVLNDASLDRKKVLREVLEQLSALEAFGLYHSDFRAWNVIVTPEVGARVIDYGAISQDFKDCVWPNNIYLSFMVFVHELATGHVVDPSPIRQITIAPFNLPQPFRSWATGLWAVPVHQWSFRLMLEHLDELNESPNDGSAEKTEDLWMQAIEEALDQHSGYIKNLDGKLLGNSYEMEAQLEKVRNRLEQVADIALDAQGGMSGFERRAIYSEAVAEQQRLQLQEAGFRIQSAERRSHDTEAALRESINRATQAELKRVSAEALNDVLRDQTRQATNELLELYKGHQQVALQFEIEHQRRIALEEQIQGLEARAGTLEVERNSLRVDAVGAHAQVEYLEGHPKHLGGQIEALSEQLLLSEEHNRRLAAERQVSHERMGQLEAQIKELSHRLDVAMTDTHNWWLKAVAHEEHASALLNSTSWRITSPLRLCMKAGTWLIKLPFSVIRFMARSVLLKVLRFILRRPSLHRRLNETIKNYPRVWGHLKRFAVHRGLVAGRQDQAAAVPASTEASTDVDVNKLSPRVSSVYSELKEAIERKGNH</sequence>
<dbReference type="Gene3D" id="1.10.510.10">
    <property type="entry name" value="Transferase(Phosphotransferase) domain 1"/>
    <property type="match status" value="1"/>
</dbReference>
<dbReference type="PANTHER" id="PTHR43464">
    <property type="entry name" value="METHYLTRANSFERASE"/>
    <property type="match status" value="1"/>
</dbReference>
<proteinExistence type="predicted"/>
<keyword evidence="2" id="KW-0808">Transferase</keyword>
<evidence type="ECO:0000313" key="6">
    <source>
        <dbReference type="EMBL" id="NWD98472.1"/>
    </source>
</evidence>
<dbReference type="Proteomes" id="UP000572863">
    <property type="component" value="Unassembled WGS sequence"/>
</dbReference>
<dbReference type="InterPro" id="IPR029063">
    <property type="entry name" value="SAM-dependent_MTases_sf"/>
</dbReference>
<dbReference type="Pfam" id="PF08241">
    <property type="entry name" value="Methyltransf_11"/>
    <property type="match status" value="1"/>
</dbReference>
<gene>
    <name evidence="6" type="ORF">HX871_29045</name>
</gene>
<evidence type="ECO:0000256" key="1">
    <source>
        <dbReference type="ARBA" id="ARBA00022603"/>
    </source>
</evidence>
<dbReference type="SUPFAM" id="SSF53335">
    <property type="entry name" value="S-adenosyl-L-methionine-dependent methyltransferases"/>
    <property type="match status" value="1"/>
</dbReference>
<organism evidence="6 7">
    <name type="scientific">Pseudomonas reactans</name>
    <dbReference type="NCBI Taxonomy" id="117680"/>
    <lineage>
        <taxon>Bacteria</taxon>
        <taxon>Pseudomonadati</taxon>
        <taxon>Pseudomonadota</taxon>
        <taxon>Gammaproteobacteria</taxon>
        <taxon>Pseudomonadales</taxon>
        <taxon>Pseudomonadaceae</taxon>
        <taxon>Pseudomonas</taxon>
    </lineage>
</organism>
<feature type="domain" description="Methyltransferase type 11" evidence="5">
    <location>
        <begin position="55"/>
        <end position="144"/>
    </location>
</feature>
<dbReference type="CDD" id="cd02440">
    <property type="entry name" value="AdoMet_MTases"/>
    <property type="match status" value="1"/>
</dbReference>
<reference evidence="6 7" key="1">
    <citation type="submission" date="2020-04" db="EMBL/GenBank/DDBJ databases">
        <title>Molecular characterization of pseudomonads from Agaricus bisporus reveal novel blotch 2 pathogens in Western Europe.</title>
        <authorList>
            <person name="Taparia T."/>
            <person name="Krijger M."/>
            <person name="Haynes E."/>
            <person name="Elpinstone J.G."/>
            <person name="Noble R."/>
            <person name="Van Der Wolf J."/>
        </authorList>
    </citation>
    <scope>NUCLEOTIDE SEQUENCE [LARGE SCALE GENOMIC DNA]</scope>
    <source>
        <strain evidence="6 7">P7774</strain>
    </source>
</reference>
<evidence type="ECO:0000256" key="3">
    <source>
        <dbReference type="ARBA" id="ARBA00022691"/>
    </source>
</evidence>